<evidence type="ECO:0000259" key="1">
    <source>
        <dbReference type="Pfam" id="PF01323"/>
    </source>
</evidence>
<dbReference type="InterPro" id="IPR036249">
    <property type="entry name" value="Thioredoxin-like_sf"/>
</dbReference>
<name>A0ABP8R434_9ACTN</name>
<gene>
    <name evidence="2" type="ORF">GCM10023191_090500</name>
</gene>
<evidence type="ECO:0000313" key="2">
    <source>
        <dbReference type="EMBL" id="GAA4517641.1"/>
    </source>
</evidence>
<feature type="domain" description="DSBA-like thioredoxin" evidence="1">
    <location>
        <begin position="3"/>
        <end position="202"/>
    </location>
</feature>
<sequence>MKVEIWSEIACPWCGLGGHRLDRAVERFEHSGHVEVVHRSFPLGSGLPEDRTLSVREFVLAKYGAIPGQAGVPDIEGMAAAEGLAPYRVLDNRVGNTDLAHEFLAHASAEGKNGEAWNMLFRAYFGKAESIFTLDDLLGFSDKLGLDREQARQALAGRRYRRQVQQDAHQAQRLGATGAPFTVIDGRYALAGAQDTDTLLGILRQVWDETHPTVLDADNDAAICGPDSCAVPADHADHAAHA</sequence>
<dbReference type="Proteomes" id="UP001500503">
    <property type="component" value="Unassembled WGS sequence"/>
</dbReference>
<comment type="caution">
    <text evidence="2">The sequence shown here is derived from an EMBL/GenBank/DDBJ whole genome shotgun (WGS) entry which is preliminary data.</text>
</comment>
<dbReference type="PANTHER" id="PTHR13887">
    <property type="entry name" value="GLUTATHIONE S-TRANSFERASE KAPPA"/>
    <property type="match status" value="1"/>
</dbReference>
<dbReference type="InterPro" id="IPR001853">
    <property type="entry name" value="DSBA-like_thioredoxin_dom"/>
</dbReference>
<organism evidence="2 3">
    <name type="scientific">Actinoallomurus oryzae</name>
    <dbReference type="NCBI Taxonomy" id="502180"/>
    <lineage>
        <taxon>Bacteria</taxon>
        <taxon>Bacillati</taxon>
        <taxon>Actinomycetota</taxon>
        <taxon>Actinomycetes</taxon>
        <taxon>Streptosporangiales</taxon>
        <taxon>Thermomonosporaceae</taxon>
        <taxon>Actinoallomurus</taxon>
    </lineage>
</organism>
<dbReference type="EMBL" id="BAABHF010000058">
    <property type="protein sequence ID" value="GAA4517641.1"/>
    <property type="molecule type" value="Genomic_DNA"/>
</dbReference>
<keyword evidence="3" id="KW-1185">Reference proteome</keyword>
<accession>A0ABP8R434</accession>
<evidence type="ECO:0000313" key="3">
    <source>
        <dbReference type="Proteomes" id="UP001500503"/>
    </source>
</evidence>
<dbReference type="PANTHER" id="PTHR13887:SF41">
    <property type="entry name" value="THIOREDOXIN SUPERFAMILY PROTEIN"/>
    <property type="match status" value="1"/>
</dbReference>
<dbReference type="RefSeq" id="WP_345474828.1">
    <property type="nucleotide sequence ID" value="NZ_BAABHF010000058.1"/>
</dbReference>
<dbReference type="Pfam" id="PF01323">
    <property type="entry name" value="DSBA"/>
    <property type="match status" value="1"/>
</dbReference>
<reference evidence="3" key="1">
    <citation type="journal article" date="2019" name="Int. J. Syst. Evol. Microbiol.">
        <title>The Global Catalogue of Microorganisms (GCM) 10K type strain sequencing project: providing services to taxonomists for standard genome sequencing and annotation.</title>
        <authorList>
            <consortium name="The Broad Institute Genomics Platform"/>
            <consortium name="The Broad Institute Genome Sequencing Center for Infectious Disease"/>
            <person name="Wu L."/>
            <person name="Ma J."/>
        </authorList>
    </citation>
    <scope>NUCLEOTIDE SEQUENCE [LARGE SCALE GENOMIC DNA]</scope>
    <source>
        <strain evidence="3">JCM 17933</strain>
    </source>
</reference>
<dbReference type="SUPFAM" id="SSF52833">
    <property type="entry name" value="Thioredoxin-like"/>
    <property type="match status" value="1"/>
</dbReference>
<dbReference type="Gene3D" id="3.40.30.10">
    <property type="entry name" value="Glutaredoxin"/>
    <property type="match status" value="1"/>
</dbReference>
<protein>
    <submittedName>
        <fullName evidence="2">DsbA family oxidoreductase</fullName>
    </submittedName>
</protein>
<dbReference type="CDD" id="cd03024">
    <property type="entry name" value="DsbA_FrnE"/>
    <property type="match status" value="1"/>
</dbReference>
<proteinExistence type="predicted"/>